<protein>
    <recommendedName>
        <fullName evidence="3">GxxExxY protein</fullName>
    </recommendedName>
</protein>
<dbReference type="EMBL" id="CP003653">
    <property type="protein sequence ID" value="AFZ36771.1"/>
    <property type="molecule type" value="Genomic_DNA"/>
</dbReference>
<dbReference type="Proteomes" id="UP000010473">
    <property type="component" value="Chromosome"/>
</dbReference>
<proteinExistence type="predicted"/>
<organism evidence="1 2">
    <name type="scientific">Stanieria cyanosphaera (strain ATCC 29371 / PCC 7437)</name>
    <dbReference type="NCBI Taxonomy" id="111780"/>
    <lineage>
        <taxon>Bacteria</taxon>
        <taxon>Bacillati</taxon>
        <taxon>Cyanobacteriota</taxon>
        <taxon>Cyanophyceae</taxon>
        <taxon>Pleurocapsales</taxon>
        <taxon>Dermocarpellaceae</taxon>
        <taxon>Stanieria</taxon>
    </lineage>
</organism>
<evidence type="ECO:0000313" key="1">
    <source>
        <dbReference type="EMBL" id="AFZ36771.1"/>
    </source>
</evidence>
<dbReference type="eggNOG" id="COG0614">
    <property type="taxonomic scope" value="Bacteria"/>
</dbReference>
<sequence length="127" mass="14427">MSRNPLELKNIADKIIEGALKVSGILGAGFVDKVYERALLYELEKKRLQIEVQYPMNVYYEGIIVGDFVADILVQNCILVEIEAVASLTEHHKQKCLNYLKASELELCLLINFGSYELQVETIMLSF</sequence>
<dbReference type="STRING" id="111780.Sta7437_3264"/>
<dbReference type="HOGENOM" id="CLU_134960_0_1_3"/>
<dbReference type="KEGG" id="scs:Sta7437_3264"/>
<accession>K9XXE5</accession>
<dbReference type="RefSeq" id="WP_015194433.1">
    <property type="nucleotide sequence ID" value="NC_019748.1"/>
</dbReference>
<dbReference type="Pfam" id="PF13366">
    <property type="entry name" value="PDDEXK_3"/>
    <property type="match status" value="1"/>
</dbReference>
<keyword evidence="2" id="KW-1185">Reference proteome</keyword>
<reference evidence="2" key="1">
    <citation type="journal article" date="2013" name="Proc. Natl. Acad. Sci. U.S.A.">
        <title>Improving the coverage of the cyanobacterial phylum using diversity-driven genome sequencing.</title>
        <authorList>
            <person name="Shih P.M."/>
            <person name="Wu D."/>
            <person name="Latifi A."/>
            <person name="Axen S.D."/>
            <person name="Fewer D.P."/>
            <person name="Talla E."/>
            <person name="Calteau A."/>
            <person name="Cai F."/>
            <person name="Tandeau de Marsac N."/>
            <person name="Rippka R."/>
            <person name="Herdman M."/>
            <person name="Sivonen K."/>
            <person name="Coursin T."/>
            <person name="Laurent T."/>
            <person name="Goodwin L."/>
            <person name="Nolan M."/>
            <person name="Davenport K.W."/>
            <person name="Han C.S."/>
            <person name="Rubin E.M."/>
            <person name="Eisen J.A."/>
            <person name="Woyke T."/>
            <person name="Gugger M."/>
            <person name="Kerfeld C.A."/>
        </authorList>
    </citation>
    <scope>NUCLEOTIDE SEQUENCE [LARGE SCALE GENOMIC DNA]</scope>
    <source>
        <strain evidence="2">ATCC 29371 / PCC 7437</strain>
    </source>
</reference>
<evidence type="ECO:0000313" key="2">
    <source>
        <dbReference type="Proteomes" id="UP000010473"/>
    </source>
</evidence>
<dbReference type="NCBIfam" id="TIGR04256">
    <property type="entry name" value="GxxExxY"/>
    <property type="match status" value="1"/>
</dbReference>
<name>K9XXE5_STAC7</name>
<dbReference type="OrthoDB" id="9798792at2"/>
<evidence type="ECO:0008006" key="3">
    <source>
        <dbReference type="Google" id="ProtNLM"/>
    </source>
</evidence>
<dbReference type="InterPro" id="IPR026350">
    <property type="entry name" value="GxxExxY"/>
</dbReference>
<dbReference type="AlphaFoldDB" id="K9XXE5"/>
<gene>
    <name evidence="1" type="ordered locus">Sta7437_3264</name>
</gene>